<keyword evidence="3" id="KW-0325">Glycoprotein</keyword>
<dbReference type="GO" id="GO:0016020">
    <property type="term" value="C:membrane"/>
    <property type="evidence" value="ECO:0007669"/>
    <property type="project" value="UniProtKB-SubCell"/>
</dbReference>
<dbReference type="InterPro" id="IPR032872">
    <property type="entry name" value="WAK_assoc_C"/>
</dbReference>
<protein>
    <recommendedName>
        <fullName evidence="9">Wall-associated receptor kinase galacturonan-binding domain-containing protein</fullName>
    </recommendedName>
</protein>
<dbReference type="GO" id="GO:0030247">
    <property type="term" value="F:polysaccharide binding"/>
    <property type="evidence" value="ECO:0007669"/>
    <property type="project" value="InterPro"/>
</dbReference>
<feature type="chain" id="PRO_5042852048" description="Wall-associated receptor kinase galacturonan-binding domain-containing protein" evidence="4">
    <location>
        <begin position="30"/>
        <end position="284"/>
    </location>
</feature>
<feature type="signal peptide" evidence="4">
    <location>
        <begin position="1"/>
        <end position="29"/>
    </location>
</feature>
<evidence type="ECO:0000256" key="4">
    <source>
        <dbReference type="SAM" id="SignalP"/>
    </source>
</evidence>
<reference evidence="7 8" key="1">
    <citation type="submission" date="2024-02" db="EMBL/GenBank/DDBJ databases">
        <title>High-quality chromosome-scale genome assembly of Pensacola bahiagrass (Paspalum notatum Flugge var. saurae).</title>
        <authorList>
            <person name="Vega J.M."/>
            <person name="Podio M."/>
            <person name="Orjuela J."/>
            <person name="Siena L.A."/>
            <person name="Pessino S.C."/>
            <person name="Combes M.C."/>
            <person name="Mariac C."/>
            <person name="Albertini E."/>
            <person name="Pupilli F."/>
            <person name="Ortiz J.P.A."/>
            <person name="Leblanc O."/>
        </authorList>
    </citation>
    <scope>NUCLEOTIDE SEQUENCE [LARGE SCALE GENOMIC DNA]</scope>
    <source>
        <strain evidence="7">R1</strain>
        <tissue evidence="7">Leaf</tissue>
    </source>
</reference>
<organism evidence="7 8">
    <name type="scientific">Paspalum notatum var. saurae</name>
    <dbReference type="NCBI Taxonomy" id="547442"/>
    <lineage>
        <taxon>Eukaryota</taxon>
        <taxon>Viridiplantae</taxon>
        <taxon>Streptophyta</taxon>
        <taxon>Embryophyta</taxon>
        <taxon>Tracheophyta</taxon>
        <taxon>Spermatophyta</taxon>
        <taxon>Magnoliopsida</taxon>
        <taxon>Liliopsida</taxon>
        <taxon>Poales</taxon>
        <taxon>Poaceae</taxon>
        <taxon>PACMAD clade</taxon>
        <taxon>Panicoideae</taxon>
        <taxon>Andropogonodae</taxon>
        <taxon>Paspaleae</taxon>
        <taxon>Paspalinae</taxon>
        <taxon>Paspalum</taxon>
    </lineage>
</organism>
<dbReference type="PANTHER" id="PTHR33138:SF54">
    <property type="entry name" value="OS01G0690900 PROTEIN"/>
    <property type="match status" value="1"/>
</dbReference>
<feature type="domain" description="Wall-associated receptor kinase galacturonan-binding" evidence="5">
    <location>
        <begin position="46"/>
        <end position="121"/>
    </location>
</feature>
<dbReference type="InterPro" id="IPR025287">
    <property type="entry name" value="WAK_GUB"/>
</dbReference>
<keyword evidence="2 4" id="KW-0732">Signal</keyword>
<proteinExistence type="predicted"/>
<evidence type="ECO:0008006" key="9">
    <source>
        <dbReference type="Google" id="ProtNLM"/>
    </source>
</evidence>
<dbReference type="PANTHER" id="PTHR33138">
    <property type="entry name" value="OS01G0690200 PROTEIN"/>
    <property type="match status" value="1"/>
</dbReference>
<evidence type="ECO:0000256" key="2">
    <source>
        <dbReference type="ARBA" id="ARBA00022729"/>
    </source>
</evidence>
<accession>A0AAQ3T8R9</accession>
<dbReference type="Pfam" id="PF14380">
    <property type="entry name" value="WAK_assoc"/>
    <property type="match status" value="1"/>
</dbReference>
<dbReference type="Proteomes" id="UP001341281">
    <property type="component" value="Chromosome 04"/>
</dbReference>
<evidence type="ECO:0000313" key="8">
    <source>
        <dbReference type="Proteomes" id="UP001341281"/>
    </source>
</evidence>
<evidence type="ECO:0000256" key="3">
    <source>
        <dbReference type="ARBA" id="ARBA00023180"/>
    </source>
</evidence>
<dbReference type="EMBL" id="CP144748">
    <property type="protein sequence ID" value="WVZ69239.1"/>
    <property type="molecule type" value="Genomic_DNA"/>
</dbReference>
<evidence type="ECO:0000313" key="7">
    <source>
        <dbReference type="EMBL" id="WVZ69239.1"/>
    </source>
</evidence>
<keyword evidence="8" id="KW-1185">Reference proteome</keyword>
<evidence type="ECO:0000256" key="1">
    <source>
        <dbReference type="ARBA" id="ARBA00004167"/>
    </source>
</evidence>
<comment type="subcellular location">
    <subcellularLocation>
        <location evidence="1">Membrane</location>
        <topology evidence="1">Single-pass membrane protein</topology>
    </subcellularLocation>
</comment>
<gene>
    <name evidence="7" type="ORF">U9M48_018055</name>
</gene>
<evidence type="ECO:0000259" key="5">
    <source>
        <dbReference type="Pfam" id="PF13947"/>
    </source>
</evidence>
<dbReference type="Pfam" id="PF13947">
    <property type="entry name" value="GUB_WAK_bind"/>
    <property type="match status" value="1"/>
</dbReference>
<evidence type="ECO:0000259" key="6">
    <source>
        <dbReference type="Pfam" id="PF14380"/>
    </source>
</evidence>
<feature type="domain" description="Wall-associated receptor kinase C-terminal" evidence="6">
    <location>
        <begin position="198"/>
        <end position="277"/>
    </location>
</feature>
<dbReference type="AlphaFoldDB" id="A0AAQ3T8R9"/>
<name>A0AAQ3T8R9_PASNO</name>
<sequence length="284" mass="31278">MAAAHLPRIPVFVFPLLVFLGVHVPPSHGSPAPAPLPLTSYDPSICLETKCGGIDIRYPFYRSSATRETPDYKSNYSCGYTDLEISCQGEWPIRTPVIQLGGDNYTVLDIIYENHTIILADSDVLGVAKCPAVRHNMSFDDMWLYNASSNDNLTFFFGCNHTSGGLGMYQINCVGFNSPFGSGPSFVFTPDVQAPEHDLVCNKTVSVPVIKSELLTLVASNLDTFTSGGYGDVLKKGFELVWNYTDRDQCYQQCEQSHGQCAYSSSREFLGCLCNDGKSLWKSN</sequence>